<dbReference type="RefSeq" id="WP_359773192.1">
    <property type="nucleotide sequence ID" value="NZ_JBEYRR010000001.1"/>
</dbReference>
<dbReference type="InterPro" id="IPR023393">
    <property type="entry name" value="START-like_dom_sf"/>
</dbReference>
<protein>
    <submittedName>
        <fullName evidence="1">SRPBCC family protein</fullName>
    </submittedName>
</protein>
<proteinExistence type="predicted"/>
<reference evidence="1 2" key="1">
    <citation type="submission" date="2024-06" db="EMBL/GenBank/DDBJ databases">
        <title>The Natural Products Discovery Center: Release of the First 8490 Sequenced Strains for Exploring Actinobacteria Biosynthetic Diversity.</title>
        <authorList>
            <person name="Kalkreuter E."/>
            <person name="Kautsar S.A."/>
            <person name="Yang D."/>
            <person name="Bader C.D."/>
            <person name="Teijaro C.N."/>
            <person name="Fluegel L."/>
            <person name="Davis C.M."/>
            <person name="Simpson J.R."/>
            <person name="Lauterbach L."/>
            <person name="Steele A.D."/>
            <person name="Gui C."/>
            <person name="Meng S."/>
            <person name="Li G."/>
            <person name="Viehrig K."/>
            <person name="Ye F."/>
            <person name="Su P."/>
            <person name="Kiefer A.F."/>
            <person name="Nichols A."/>
            <person name="Cepeda A.J."/>
            <person name="Yan W."/>
            <person name="Fan B."/>
            <person name="Jiang Y."/>
            <person name="Adhikari A."/>
            <person name="Zheng C.-J."/>
            <person name="Schuster L."/>
            <person name="Cowan T.M."/>
            <person name="Smanski M.J."/>
            <person name="Chevrette M.G."/>
            <person name="De Carvalho L.P.S."/>
            <person name="Shen B."/>
        </authorList>
    </citation>
    <scope>NUCLEOTIDE SEQUENCE [LARGE SCALE GENOMIC DNA]</scope>
    <source>
        <strain evidence="1 2">NPDC047833</strain>
    </source>
</reference>
<name>A0ABV3M386_9ACTN</name>
<evidence type="ECO:0000313" key="2">
    <source>
        <dbReference type="Proteomes" id="UP001553843"/>
    </source>
</evidence>
<dbReference type="InterPro" id="IPR019587">
    <property type="entry name" value="Polyketide_cyclase/dehydratase"/>
</dbReference>
<dbReference type="SUPFAM" id="SSF55961">
    <property type="entry name" value="Bet v1-like"/>
    <property type="match status" value="1"/>
</dbReference>
<evidence type="ECO:0000313" key="1">
    <source>
        <dbReference type="EMBL" id="MEW2366158.1"/>
    </source>
</evidence>
<comment type="caution">
    <text evidence="1">The sequence shown here is derived from an EMBL/GenBank/DDBJ whole genome shotgun (WGS) entry which is preliminary data.</text>
</comment>
<accession>A0ABV3M386</accession>
<dbReference type="Proteomes" id="UP001553843">
    <property type="component" value="Unassembled WGS sequence"/>
</dbReference>
<dbReference type="EMBL" id="JBEYRS010000015">
    <property type="protein sequence ID" value="MEW2366158.1"/>
    <property type="molecule type" value="Genomic_DNA"/>
</dbReference>
<sequence>MALFRFTRETSLPPAEAWRRLTTWERHGEAVPLTRVTVRTPPPTRVGTVFVARTALGPVGFDDTMEVVDWRPPEGAAPGRCRLEKRGGIVLGWAEIEVGPGPTGSRIVWHEELRLRLLPPLFDGVLSAVARPMFARVVTRLTKV</sequence>
<gene>
    <name evidence="1" type="ORF">AB0887_29950</name>
</gene>
<keyword evidence="2" id="KW-1185">Reference proteome</keyword>
<dbReference type="Gene3D" id="3.30.530.20">
    <property type="match status" value="1"/>
</dbReference>
<dbReference type="Pfam" id="PF10604">
    <property type="entry name" value="Polyketide_cyc2"/>
    <property type="match status" value="1"/>
</dbReference>
<organism evidence="1 2">
    <name type="scientific">Streptomyces huasconensis</name>
    <dbReference type="NCBI Taxonomy" id="1854574"/>
    <lineage>
        <taxon>Bacteria</taxon>
        <taxon>Bacillati</taxon>
        <taxon>Actinomycetota</taxon>
        <taxon>Actinomycetes</taxon>
        <taxon>Kitasatosporales</taxon>
        <taxon>Streptomycetaceae</taxon>
        <taxon>Streptomyces</taxon>
    </lineage>
</organism>